<sequence length="108" mass="12381">MSDQAQSQCEGNEPYALMVLGDSMLPEFKEGDIIIIEPSGVIANESYVIAYHNDEYIFRQLIIDDDKFYLKPLNESYAMEEISGLDVIKGKITQKKFSSKRKDIKFYA</sequence>
<name>A0A1T2L6W6_9GAMM</name>
<dbReference type="SUPFAM" id="SSF51306">
    <property type="entry name" value="LexA/Signal peptidase"/>
    <property type="match status" value="1"/>
</dbReference>
<dbReference type="InterPro" id="IPR036286">
    <property type="entry name" value="LexA/Signal_pep-like_sf"/>
</dbReference>
<feature type="domain" description="Peptidase S24/S26A/S26B/S26C" evidence="1">
    <location>
        <begin position="10"/>
        <end position="86"/>
    </location>
</feature>
<dbReference type="Proteomes" id="UP000191110">
    <property type="component" value="Unassembled WGS sequence"/>
</dbReference>
<comment type="caution">
    <text evidence="2">The sequence shown here is derived from an EMBL/GenBank/DDBJ whole genome shotgun (WGS) entry which is preliminary data.</text>
</comment>
<organism evidence="2 3">
    <name type="scientific">Solemya pervernicosa gill symbiont</name>
    <dbReference type="NCBI Taxonomy" id="642797"/>
    <lineage>
        <taxon>Bacteria</taxon>
        <taxon>Pseudomonadati</taxon>
        <taxon>Pseudomonadota</taxon>
        <taxon>Gammaproteobacteria</taxon>
        <taxon>sulfur-oxidizing symbionts</taxon>
    </lineage>
</organism>
<evidence type="ECO:0000313" key="2">
    <source>
        <dbReference type="EMBL" id="OOZ40686.1"/>
    </source>
</evidence>
<dbReference type="InterPro" id="IPR015927">
    <property type="entry name" value="Peptidase_S24_S26A/B/C"/>
</dbReference>
<evidence type="ECO:0000259" key="1">
    <source>
        <dbReference type="Pfam" id="PF00717"/>
    </source>
</evidence>
<accession>A0A1T2L6W6</accession>
<dbReference type="CDD" id="cd06529">
    <property type="entry name" value="S24_LexA-like"/>
    <property type="match status" value="1"/>
</dbReference>
<keyword evidence="3" id="KW-1185">Reference proteome</keyword>
<evidence type="ECO:0000313" key="3">
    <source>
        <dbReference type="Proteomes" id="UP000191110"/>
    </source>
</evidence>
<dbReference type="OrthoDB" id="9791537at2"/>
<dbReference type="Gene3D" id="2.10.109.10">
    <property type="entry name" value="Umud Fragment, subunit A"/>
    <property type="match status" value="1"/>
</dbReference>
<dbReference type="Pfam" id="PF00717">
    <property type="entry name" value="Peptidase_S24"/>
    <property type="match status" value="1"/>
</dbReference>
<dbReference type="RefSeq" id="WP_078483303.1">
    <property type="nucleotide sequence ID" value="NZ_MPRL01000019.1"/>
</dbReference>
<dbReference type="AlphaFoldDB" id="A0A1T2L6W6"/>
<dbReference type="InterPro" id="IPR039418">
    <property type="entry name" value="LexA-like"/>
</dbReference>
<reference evidence="2 3" key="1">
    <citation type="submission" date="2016-11" db="EMBL/GenBank/DDBJ databases">
        <title>Mixed transmission modes and dynamic genome evolution in an obligate animal-bacterial symbiosis.</title>
        <authorList>
            <person name="Russell S.L."/>
            <person name="Corbett-Detig R.B."/>
            <person name="Cavanaugh C.M."/>
        </authorList>
    </citation>
    <scope>NUCLEOTIDE SEQUENCE [LARGE SCALE GENOMIC DNA]</scope>
    <source>
        <strain evidence="2">Sveles-Q1</strain>
    </source>
</reference>
<dbReference type="EMBL" id="MPRL01000019">
    <property type="protein sequence ID" value="OOZ40686.1"/>
    <property type="molecule type" value="Genomic_DNA"/>
</dbReference>
<proteinExistence type="predicted"/>
<protein>
    <submittedName>
        <fullName evidence="2">Phage repressor protein</fullName>
    </submittedName>
</protein>
<gene>
    <name evidence="2" type="ORF">BOW53_06650</name>
</gene>